<evidence type="ECO:0000313" key="1">
    <source>
        <dbReference type="EMBL" id="JAH64067.1"/>
    </source>
</evidence>
<sequence>MATSCWGGPSEV</sequence>
<dbReference type="EMBL" id="GBXM01044510">
    <property type="protein sequence ID" value="JAH64067.1"/>
    <property type="molecule type" value="Transcribed_RNA"/>
</dbReference>
<name>A0A0E9UE60_ANGAN</name>
<protein>
    <submittedName>
        <fullName evidence="1">Uncharacterized protein</fullName>
    </submittedName>
</protein>
<proteinExistence type="predicted"/>
<reference evidence="1" key="2">
    <citation type="journal article" date="2015" name="Fish Shellfish Immunol.">
        <title>Early steps in the European eel (Anguilla anguilla)-Vibrio vulnificus interaction in the gills: Role of the RtxA13 toxin.</title>
        <authorList>
            <person name="Callol A."/>
            <person name="Pajuelo D."/>
            <person name="Ebbesson L."/>
            <person name="Teles M."/>
            <person name="MacKenzie S."/>
            <person name="Amaro C."/>
        </authorList>
    </citation>
    <scope>NUCLEOTIDE SEQUENCE</scope>
</reference>
<accession>A0A0E9UE60</accession>
<reference evidence="1" key="1">
    <citation type="submission" date="2014-11" db="EMBL/GenBank/DDBJ databases">
        <authorList>
            <person name="Amaro Gonzalez C."/>
        </authorList>
    </citation>
    <scope>NUCLEOTIDE SEQUENCE</scope>
</reference>
<organism evidence="1">
    <name type="scientific">Anguilla anguilla</name>
    <name type="common">European freshwater eel</name>
    <name type="synonym">Muraena anguilla</name>
    <dbReference type="NCBI Taxonomy" id="7936"/>
    <lineage>
        <taxon>Eukaryota</taxon>
        <taxon>Metazoa</taxon>
        <taxon>Chordata</taxon>
        <taxon>Craniata</taxon>
        <taxon>Vertebrata</taxon>
        <taxon>Euteleostomi</taxon>
        <taxon>Actinopterygii</taxon>
        <taxon>Neopterygii</taxon>
        <taxon>Teleostei</taxon>
        <taxon>Anguilliformes</taxon>
        <taxon>Anguillidae</taxon>
        <taxon>Anguilla</taxon>
    </lineage>
</organism>